<feature type="chain" id="PRO_5040435254" evidence="1">
    <location>
        <begin position="23"/>
        <end position="95"/>
    </location>
</feature>
<accession>A0A9Q0MPN3</accession>
<evidence type="ECO:0000256" key="1">
    <source>
        <dbReference type="SAM" id="SignalP"/>
    </source>
</evidence>
<gene>
    <name evidence="2" type="primary">APY_0</name>
    <name evidence="2" type="ORF">Bhyg_14303</name>
</gene>
<dbReference type="SUPFAM" id="SSF56300">
    <property type="entry name" value="Metallo-dependent phosphatases"/>
    <property type="match status" value="1"/>
</dbReference>
<feature type="signal peptide" evidence="1">
    <location>
        <begin position="1"/>
        <end position="22"/>
    </location>
</feature>
<proteinExistence type="predicted"/>
<dbReference type="EMBL" id="WJQU01000004">
    <property type="protein sequence ID" value="KAJ6635717.1"/>
    <property type="molecule type" value="Genomic_DNA"/>
</dbReference>
<organism evidence="2 3">
    <name type="scientific">Pseudolycoriella hygida</name>
    <dbReference type="NCBI Taxonomy" id="35572"/>
    <lineage>
        <taxon>Eukaryota</taxon>
        <taxon>Metazoa</taxon>
        <taxon>Ecdysozoa</taxon>
        <taxon>Arthropoda</taxon>
        <taxon>Hexapoda</taxon>
        <taxon>Insecta</taxon>
        <taxon>Pterygota</taxon>
        <taxon>Neoptera</taxon>
        <taxon>Endopterygota</taxon>
        <taxon>Diptera</taxon>
        <taxon>Nematocera</taxon>
        <taxon>Sciaroidea</taxon>
        <taxon>Sciaridae</taxon>
        <taxon>Pseudolycoriella</taxon>
    </lineage>
</organism>
<evidence type="ECO:0000313" key="3">
    <source>
        <dbReference type="Proteomes" id="UP001151699"/>
    </source>
</evidence>
<sequence>MKNKFPHFVIHLIIFQIWQTNGENLLDIRQNELFPVSIIHMNDFHARFVETNEASTPCKLDNGEKCIGGYARAVTVIKDLLEARNQTHPIYLNAG</sequence>
<dbReference type="AlphaFoldDB" id="A0A9Q0MPN3"/>
<dbReference type="InterPro" id="IPR029052">
    <property type="entry name" value="Metallo-depent_PP-like"/>
</dbReference>
<reference evidence="2" key="1">
    <citation type="submission" date="2022-07" db="EMBL/GenBank/DDBJ databases">
        <authorList>
            <person name="Trinca V."/>
            <person name="Uliana J.V.C."/>
            <person name="Torres T.T."/>
            <person name="Ward R.J."/>
            <person name="Monesi N."/>
        </authorList>
    </citation>
    <scope>NUCLEOTIDE SEQUENCE</scope>
    <source>
        <strain evidence="2">HSMRA1968</strain>
        <tissue evidence="2">Whole embryos</tissue>
    </source>
</reference>
<dbReference type="Proteomes" id="UP001151699">
    <property type="component" value="Chromosome C"/>
</dbReference>
<dbReference type="Gene3D" id="3.60.21.10">
    <property type="match status" value="1"/>
</dbReference>
<dbReference type="OrthoDB" id="7722975at2759"/>
<keyword evidence="3" id="KW-1185">Reference proteome</keyword>
<protein>
    <submittedName>
        <fullName evidence="2">Apyrase</fullName>
    </submittedName>
</protein>
<evidence type="ECO:0000313" key="2">
    <source>
        <dbReference type="EMBL" id="KAJ6635717.1"/>
    </source>
</evidence>
<name>A0A9Q0MPN3_9DIPT</name>
<keyword evidence="1" id="KW-0732">Signal</keyword>
<comment type="caution">
    <text evidence="2">The sequence shown here is derived from an EMBL/GenBank/DDBJ whole genome shotgun (WGS) entry which is preliminary data.</text>
</comment>